<evidence type="ECO:0000313" key="3">
    <source>
        <dbReference type="EMBL" id="KAF2634908.1"/>
    </source>
</evidence>
<dbReference type="InterPro" id="IPR056124">
    <property type="entry name" value="DUF7707"/>
</dbReference>
<sequence>MHSALAFGLLALAGLSAAQEQYSIDPTSVPKSTRDYWCKMEKAQCPLICLQQPGVKTQNLIKNDCSADDLTYSCVCDNNVSPNVTMYTQTLPYFICTQWGTQCVSACSDNTCADKCRADHPCGASDPYKGNATASSTSSSTASKTASSSSDATSIAPAFGEGSGSDSAASTIGATSGMAITFVGILAGFALL</sequence>
<dbReference type="PANTHER" id="PTHR38118">
    <property type="entry name" value="ANCHORED CELL WALL PROTEIN 11-RELATED"/>
    <property type="match status" value="1"/>
</dbReference>
<protein>
    <recommendedName>
        <fullName evidence="2">DUF7707 domain-containing protein</fullName>
    </recommendedName>
</protein>
<evidence type="ECO:0000256" key="1">
    <source>
        <dbReference type="SAM" id="SignalP"/>
    </source>
</evidence>
<feature type="chain" id="PRO_5025406181" description="DUF7707 domain-containing protein" evidence="1">
    <location>
        <begin position="19"/>
        <end position="192"/>
    </location>
</feature>
<reference evidence="3" key="1">
    <citation type="journal article" date="2020" name="Stud. Mycol.">
        <title>101 Dothideomycetes genomes: a test case for predicting lifestyles and emergence of pathogens.</title>
        <authorList>
            <person name="Haridas S."/>
            <person name="Albert R."/>
            <person name="Binder M."/>
            <person name="Bloem J."/>
            <person name="Labutti K."/>
            <person name="Salamov A."/>
            <person name="Andreopoulos B."/>
            <person name="Baker S."/>
            <person name="Barry K."/>
            <person name="Bills G."/>
            <person name="Bluhm B."/>
            <person name="Cannon C."/>
            <person name="Castanera R."/>
            <person name="Culley D."/>
            <person name="Daum C."/>
            <person name="Ezra D."/>
            <person name="Gonzalez J."/>
            <person name="Henrissat B."/>
            <person name="Kuo A."/>
            <person name="Liang C."/>
            <person name="Lipzen A."/>
            <person name="Lutzoni F."/>
            <person name="Magnuson J."/>
            <person name="Mondo S."/>
            <person name="Nolan M."/>
            <person name="Ohm R."/>
            <person name="Pangilinan J."/>
            <person name="Park H.-J."/>
            <person name="Ramirez L."/>
            <person name="Alfaro M."/>
            <person name="Sun H."/>
            <person name="Tritt A."/>
            <person name="Yoshinaga Y."/>
            <person name="Zwiers L.-H."/>
            <person name="Turgeon B."/>
            <person name="Goodwin S."/>
            <person name="Spatafora J."/>
            <person name="Crous P."/>
            <person name="Grigoriev I."/>
        </authorList>
    </citation>
    <scope>NUCLEOTIDE SEQUENCE</scope>
    <source>
        <strain evidence="3">CBS 473.64</strain>
    </source>
</reference>
<gene>
    <name evidence="3" type="ORF">P280DRAFT_474209</name>
</gene>
<dbReference type="Pfam" id="PF24808">
    <property type="entry name" value="DUF7707"/>
    <property type="match status" value="1"/>
</dbReference>
<dbReference type="EMBL" id="MU006812">
    <property type="protein sequence ID" value="KAF2634908.1"/>
    <property type="molecule type" value="Genomic_DNA"/>
</dbReference>
<keyword evidence="4" id="KW-1185">Reference proteome</keyword>
<keyword evidence="1" id="KW-0732">Signal</keyword>
<accession>A0A6A6RLJ4</accession>
<dbReference type="Proteomes" id="UP000799753">
    <property type="component" value="Unassembled WGS sequence"/>
</dbReference>
<dbReference type="PANTHER" id="PTHR38118:SF2">
    <property type="entry name" value="CDP-ALCOHOL PHOSPHATIDYLTRANSFERASE PROTEIN"/>
    <property type="match status" value="1"/>
</dbReference>
<name>A0A6A6RLJ4_9PLEO</name>
<feature type="domain" description="DUF7707" evidence="2">
    <location>
        <begin position="22"/>
        <end position="127"/>
    </location>
</feature>
<organism evidence="3 4">
    <name type="scientific">Massarina eburnea CBS 473.64</name>
    <dbReference type="NCBI Taxonomy" id="1395130"/>
    <lineage>
        <taxon>Eukaryota</taxon>
        <taxon>Fungi</taxon>
        <taxon>Dikarya</taxon>
        <taxon>Ascomycota</taxon>
        <taxon>Pezizomycotina</taxon>
        <taxon>Dothideomycetes</taxon>
        <taxon>Pleosporomycetidae</taxon>
        <taxon>Pleosporales</taxon>
        <taxon>Massarineae</taxon>
        <taxon>Massarinaceae</taxon>
        <taxon>Massarina</taxon>
    </lineage>
</organism>
<evidence type="ECO:0000313" key="4">
    <source>
        <dbReference type="Proteomes" id="UP000799753"/>
    </source>
</evidence>
<evidence type="ECO:0000259" key="2">
    <source>
        <dbReference type="Pfam" id="PF24808"/>
    </source>
</evidence>
<dbReference type="AlphaFoldDB" id="A0A6A6RLJ4"/>
<proteinExistence type="predicted"/>
<feature type="signal peptide" evidence="1">
    <location>
        <begin position="1"/>
        <end position="18"/>
    </location>
</feature>
<dbReference type="OrthoDB" id="2439692at2759"/>